<comment type="subcellular location">
    <subcellularLocation>
        <location evidence="2">Cytoplasm</location>
    </subcellularLocation>
</comment>
<protein>
    <recommendedName>
        <fullName evidence="4">6-phosphofructokinase</fullName>
        <ecNumber evidence="4">2.7.1.11</ecNumber>
    </recommendedName>
</protein>
<dbReference type="InterPro" id="IPR009161">
    <property type="entry name" value="6-Pfructokinase_euk"/>
</dbReference>
<evidence type="ECO:0000256" key="12">
    <source>
        <dbReference type="ARBA" id="ARBA00022842"/>
    </source>
</evidence>
<dbReference type="GO" id="GO:0061621">
    <property type="term" value="P:canonical glycolysis"/>
    <property type="evidence" value="ECO:0007669"/>
    <property type="project" value="TreeGrafter"/>
</dbReference>
<dbReference type="PANTHER" id="PTHR13697">
    <property type="entry name" value="PHOSPHOFRUCTOKINASE"/>
    <property type="match status" value="1"/>
</dbReference>
<evidence type="ECO:0000256" key="14">
    <source>
        <dbReference type="ARBA" id="ARBA00048070"/>
    </source>
</evidence>
<dbReference type="Gene3D" id="3.40.50.450">
    <property type="match status" value="3"/>
</dbReference>
<dbReference type="GO" id="GO:0005945">
    <property type="term" value="C:6-phosphofructokinase complex"/>
    <property type="evidence" value="ECO:0007669"/>
    <property type="project" value="TreeGrafter"/>
</dbReference>
<dbReference type="SUPFAM" id="SSF53784">
    <property type="entry name" value="Phosphofructokinase"/>
    <property type="match status" value="2"/>
</dbReference>
<evidence type="ECO:0000256" key="7">
    <source>
        <dbReference type="ARBA" id="ARBA00022679"/>
    </source>
</evidence>
<organism evidence="16 17">
    <name type="scientific">Malassezia restricta (strain ATCC 96810 / NBRC 103918 / CBS 7877)</name>
    <name type="common">Seborrheic dermatitis infection agent</name>
    <dbReference type="NCBI Taxonomy" id="425264"/>
    <lineage>
        <taxon>Eukaryota</taxon>
        <taxon>Fungi</taxon>
        <taxon>Dikarya</taxon>
        <taxon>Basidiomycota</taxon>
        <taxon>Ustilaginomycotina</taxon>
        <taxon>Malasseziomycetes</taxon>
        <taxon>Malasseziales</taxon>
        <taxon>Malasseziaceae</taxon>
        <taxon>Malassezia</taxon>
    </lineage>
</organism>
<evidence type="ECO:0000256" key="5">
    <source>
        <dbReference type="ARBA" id="ARBA00022490"/>
    </source>
</evidence>
<accession>A0A3G2S3H5</accession>
<keyword evidence="6" id="KW-0021">Allosteric enzyme</keyword>
<dbReference type="GO" id="GO:0006002">
    <property type="term" value="P:fructose 6-phosphate metabolic process"/>
    <property type="evidence" value="ECO:0007669"/>
    <property type="project" value="InterPro"/>
</dbReference>
<feature type="domain" description="Phosphofructokinase" evidence="15">
    <location>
        <begin position="434"/>
        <end position="723"/>
    </location>
</feature>
<evidence type="ECO:0000256" key="4">
    <source>
        <dbReference type="ARBA" id="ARBA00012055"/>
    </source>
</evidence>
<dbReference type="GO" id="GO:0070095">
    <property type="term" value="F:fructose-6-phosphate binding"/>
    <property type="evidence" value="ECO:0007669"/>
    <property type="project" value="TreeGrafter"/>
</dbReference>
<dbReference type="Proteomes" id="UP000269793">
    <property type="component" value="Chromosome I"/>
</dbReference>
<dbReference type="GO" id="GO:0030388">
    <property type="term" value="P:fructose 1,6-bisphosphate metabolic process"/>
    <property type="evidence" value="ECO:0007669"/>
    <property type="project" value="TreeGrafter"/>
</dbReference>
<dbReference type="Gene3D" id="3.40.50.460">
    <property type="entry name" value="Phosphofructokinase domain"/>
    <property type="match status" value="2"/>
</dbReference>
<evidence type="ECO:0000313" key="17">
    <source>
        <dbReference type="Proteomes" id="UP000269793"/>
    </source>
</evidence>
<dbReference type="InterPro" id="IPR015912">
    <property type="entry name" value="Phosphofructokinase_CS"/>
</dbReference>
<dbReference type="GO" id="GO:0003872">
    <property type="term" value="F:6-phosphofructokinase activity"/>
    <property type="evidence" value="ECO:0007669"/>
    <property type="project" value="UniProtKB-EC"/>
</dbReference>
<evidence type="ECO:0000256" key="13">
    <source>
        <dbReference type="ARBA" id="ARBA00023152"/>
    </source>
</evidence>
<dbReference type="EMBL" id="CP033148">
    <property type="protein sequence ID" value="AYO41708.1"/>
    <property type="molecule type" value="Genomic_DNA"/>
</dbReference>
<keyword evidence="10 16" id="KW-0418">Kinase</keyword>
<dbReference type="GO" id="GO:0042802">
    <property type="term" value="F:identical protein binding"/>
    <property type="evidence" value="ECO:0007669"/>
    <property type="project" value="TreeGrafter"/>
</dbReference>
<dbReference type="Pfam" id="PF00365">
    <property type="entry name" value="PFK"/>
    <property type="match status" value="2"/>
</dbReference>
<comment type="pathway">
    <text evidence="3">Carbohydrate degradation; glycolysis; D-glyceraldehyde 3-phosphate and glycerone phosphate from D-glucose: step 3/4.</text>
</comment>
<feature type="domain" description="Phosphofructokinase" evidence="15">
    <location>
        <begin position="8"/>
        <end position="354"/>
    </location>
</feature>
<comment type="cofactor">
    <cofactor evidence="1">
        <name>Mg(2+)</name>
        <dbReference type="ChEBI" id="CHEBI:18420"/>
    </cofactor>
</comment>
<dbReference type="VEuPathDB" id="FungiDB:DNF11_0758"/>
<dbReference type="InterPro" id="IPR022953">
    <property type="entry name" value="ATP_PFK"/>
</dbReference>
<keyword evidence="11" id="KW-0067">ATP-binding</keyword>
<evidence type="ECO:0000259" key="15">
    <source>
        <dbReference type="Pfam" id="PF00365"/>
    </source>
</evidence>
<keyword evidence="17" id="KW-1185">Reference proteome</keyword>
<keyword evidence="12" id="KW-0460">Magnesium</keyword>
<dbReference type="InterPro" id="IPR035966">
    <property type="entry name" value="PKF_sf"/>
</dbReference>
<dbReference type="GO" id="GO:0046872">
    <property type="term" value="F:metal ion binding"/>
    <property type="evidence" value="ECO:0007669"/>
    <property type="project" value="UniProtKB-KW"/>
</dbReference>
<keyword evidence="7 16" id="KW-0808">Transferase</keyword>
<dbReference type="FunFam" id="3.40.50.460:FF:000007">
    <property type="entry name" value="ATP-dependent 6-phosphofructokinase"/>
    <property type="match status" value="1"/>
</dbReference>
<dbReference type="OrthoDB" id="537915at2759"/>
<dbReference type="InterPro" id="IPR000023">
    <property type="entry name" value="Phosphofructokinase_dom"/>
</dbReference>
<evidence type="ECO:0000256" key="2">
    <source>
        <dbReference type="ARBA" id="ARBA00004496"/>
    </source>
</evidence>
<name>A0A3G2S3H5_MALR7</name>
<dbReference type="GO" id="GO:0048029">
    <property type="term" value="F:monosaccharide binding"/>
    <property type="evidence" value="ECO:0007669"/>
    <property type="project" value="TreeGrafter"/>
</dbReference>
<evidence type="ECO:0000256" key="3">
    <source>
        <dbReference type="ARBA" id="ARBA00004679"/>
    </source>
</evidence>
<keyword evidence="13" id="KW-0324">Glycolysis</keyword>
<dbReference type="STRING" id="425264.A0A3G2S3H5"/>
<dbReference type="NCBIfam" id="TIGR02478">
    <property type="entry name" value="6PF1K_euk"/>
    <property type="match status" value="1"/>
</dbReference>
<dbReference type="GO" id="GO:0016208">
    <property type="term" value="F:AMP binding"/>
    <property type="evidence" value="ECO:0007669"/>
    <property type="project" value="TreeGrafter"/>
</dbReference>
<dbReference type="UniPathway" id="UPA00109">
    <property type="reaction ID" value="UER00182"/>
</dbReference>
<evidence type="ECO:0000256" key="9">
    <source>
        <dbReference type="ARBA" id="ARBA00022741"/>
    </source>
</evidence>
<evidence type="ECO:0000256" key="8">
    <source>
        <dbReference type="ARBA" id="ARBA00022723"/>
    </source>
</evidence>
<dbReference type="EC" id="2.7.1.11" evidence="4"/>
<keyword evidence="5" id="KW-0963">Cytoplasm</keyword>
<gene>
    <name evidence="16" type="primary">pfk1</name>
    <name evidence="16" type="ORF">DNF11_0758</name>
</gene>
<dbReference type="PRINTS" id="PR00476">
    <property type="entry name" value="PHFRCTKINASE"/>
</dbReference>
<keyword evidence="8" id="KW-0479">Metal-binding</keyword>
<dbReference type="GO" id="GO:0005739">
    <property type="term" value="C:mitochondrion"/>
    <property type="evidence" value="ECO:0007669"/>
    <property type="project" value="TreeGrafter"/>
</dbReference>
<evidence type="ECO:0000256" key="1">
    <source>
        <dbReference type="ARBA" id="ARBA00001946"/>
    </source>
</evidence>
<evidence type="ECO:0000256" key="6">
    <source>
        <dbReference type="ARBA" id="ARBA00022533"/>
    </source>
</evidence>
<dbReference type="AlphaFoldDB" id="A0A3G2S3H5"/>
<dbReference type="GO" id="GO:0005524">
    <property type="term" value="F:ATP binding"/>
    <property type="evidence" value="ECO:0007669"/>
    <property type="project" value="UniProtKB-KW"/>
</dbReference>
<sequence length="787" mass="85999">MNEIQGRRLAILTSGGDCSGMNSAICAVIKMALYKGLEAFVIREGFAGLLKGNRNQDILAAEEANLGQNALSYGCGDFFRLGDLGGGDSKFHDQYIIRVGWDDVRGWENQGGTLIGSARCKEFMSQEGRLQGAFNLISNGIDSLVVCGGDGSLTGADIFRNEWPSLVESLLKQDRITNEQATKFQYLHIAGLVASIDNDLTCTDLTIGSSTALLRISESLDSISSTASSHSRAFVIEVMGRHCGWLALMAATACGADYVYVPERPPPEDWRQHLRDSLLAIREKGKRKSIVIIAEGAIDVHLQPIKPSMVAEVLSQDLHLDTRVTTLGHTQRGGRPDANDRILATLQGIDALRALLEDEPGKPSYIIGIRKGRIKRLLLRESIQSNGLLAKAISDQRFEEALSHRGSDFRAGLDTFTYNAAAVPSMHEPSNTFRMGIMHVGAPAGGMNTATRTAVRFCLRRGHTPLLINNGFVGLLKDLVFKATWLRVDSWASSGGSELGVNRVLPNVDLHGVAKQLQKHNIQGLLIIGGFEAFTSIKILSEARPEFPALRIPLIGLPATLSNNVPMNEYSLGTYTSLDVLAHTCDMIIQSASASRNRVFVVEVQGGQCGFVAVMGALATSASIVYTPEEGVNLQQLNEDIQFLHRRFSQDPEFANDGRLVICNEKASSVYTAQMIAQIYGEEGRDDFDSRYESLSHVLQGGIPSPLDRVQASRLAVRCCEFLEQHAGSSCAWDPPSAMIAVRQAETIITPVAQMVDHADFANRRGTDFWWNQCKEYVEIISGRKFL</sequence>
<dbReference type="PANTHER" id="PTHR13697:SF4">
    <property type="entry name" value="ATP-DEPENDENT 6-PHOSPHOFRUCTOKINASE"/>
    <property type="match status" value="1"/>
</dbReference>
<comment type="catalytic activity">
    <reaction evidence="14">
        <text>beta-D-fructose 6-phosphate + ATP = beta-D-fructose 1,6-bisphosphate + ADP + H(+)</text>
        <dbReference type="Rhea" id="RHEA:16109"/>
        <dbReference type="ChEBI" id="CHEBI:15378"/>
        <dbReference type="ChEBI" id="CHEBI:30616"/>
        <dbReference type="ChEBI" id="CHEBI:32966"/>
        <dbReference type="ChEBI" id="CHEBI:57634"/>
        <dbReference type="ChEBI" id="CHEBI:456216"/>
        <dbReference type="EC" id="2.7.1.11"/>
    </reaction>
</comment>
<proteinExistence type="predicted"/>
<evidence type="ECO:0000256" key="11">
    <source>
        <dbReference type="ARBA" id="ARBA00022840"/>
    </source>
</evidence>
<keyword evidence="9" id="KW-0547">Nucleotide-binding</keyword>
<reference evidence="16 17" key="1">
    <citation type="submission" date="2018-10" db="EMBL/GenBank/DDBJ databases">
        <title>Complete genome sequence of Malassezia restricta CBS 7877.</title>
        <authorList>
            <person name="Morand S.C."/>
            <person name="Bertignac M."/>
            <person name="Iltis A."/>
            <person name="Kolder I."/>
            <person name="Pirovano W."/>
            <person name="Jourdain R."/>
            <person name="Clavaud C."/>
        </authorList>
    </citation>
    <scope>NUCLEOTIDE SEQUENCE [LARGE SCALE GENOMIC DNA]</scope>
    <source>
        <strain evidence="16 17">CBS 7877</strain>
    </source>
</reference>
<evidence type="ECO:0000256" key="10">
    <source>
        <dbReference type="ARBA" id="ARBA00022777"/>
    </source>
</evidence>
<evidence type="ECO:0000313" key="16">
    <source>
        <dbReference type="EMBL" id="AYO41708.1"/>
    </source>
</evidence>
<dbReference type="FunFam" id="3.40.50.460:FF:000008">
    <property type="entry name" value="ATP-dependent 6-phosphofructokinase"/>
    <property type="match status" value="1"/>
</dbReference>
<dbReference type="PROSITE" id="PS00433">
    <property type="entry name" value="PHOSPHOFRUCTOKINASE"/>
    <property type="match status" value="2"/>
</dbReference>